<evidence type="ECO:0000256" key="5">
    <source>
        <dbReference type="ARBA" id="ARBA00022833"/>
    </source>
</evidence>
<evidence type="ECO:0000313" key="8">
    <source>
        <dbReference type="EMBL" id="CAH1396481.1"/>
    </source>
</evidence>
<name>A0A9P0H6T6_NEZVI</name>
<dbReference type="EMBL" id="OV725079">
    <property type="protein sequence ID" value="CAH1396481.1"/>
    <property type="molecule type" value="Genomic_DNA"/>
</dbReference>
<dbReference type="PANTHER" id="PTHR24390:SF79">
    <property type="entry name" value="ASPARAGINE-RICH ZINC FINGER PROTEIN AZF1"/>
    <property type="match status" value="1"/>
</dbReference>
<keyword evidence="5" id="KW-0862">Zinc</keyword>
<dbReference type="OrthoDB" id="6607251at2759"/>
<dbReference type="PANTHER" id="PTHR24390">
    <property type="entry name" value="ZINC FINGER PROTEIN"/>
    <property type="match status" value="1"/>
</dbReference>
<dbReference type="GO" id="GO:0005634">
    <property type="term" value="C:nucleus"/>
    <property type="evidence" value="ECO:0007669"/>
    <property type="project" value="UniProtKB-SubCell"/>
</dbReference>
<comment type="subcellular location">
    <subcellularLocation>
        <location evidence="1">Nucleus</location>
    </subcellularLocation>
</comment>
<dbReference type="GO" id="GO:0000978">
    <property type="term" value="F:RNA polymerase II cis-regulatory region sequence-specific DNA binding"/>
    <property type="evidence" value="ECO:0007669"/>
    <property type="project" value="TreeGrafter"/>
</dbReference>
<dbReference type="InterPro" id="IPR013087">
    <property type="entry name" value="Znf_C2H2_type"/>
</dbReference>
<keyword evidence="3" id="KW-0677">Repeat</keyword>
<evidence type="ECO:0000313" key="9">
    <source>
        <dbReference type="Proteomes" id="UP001152798"/>
    </source>
</evidence>
<feature type="domain" description="C2H2-type" evidence="7">
    <location>
        <begin position="344"/>
        <end position="364"/>
    </location>
</feature>
<sequence>MDENKNLTVVEEEQNMEQRIRRMRTAASTRYNNRTEETECPLNHQDTCASIDVLNLKNKRTEQIKNKDKIINGSVIDNLKKTGLNNETEKPETNSDKGLELAEGSIKKSLKCKFCIKTFIRQKCLLRHMNSHTIKNEEKEYSDHASSSLVANVDELDSNSDNETTMGTNYNKYLESDNSTKKTHKCQYCTKTFARRNCLSRHMRIHTGERPYECSVCERRFVEHGAMRVHYRIHTGERPFVCVYCSRSFRHKSNLTLHERRHFNDKRYKCPLCPKTFISPGNCKKHERSHSKEKIHKCEECFQSFKTRKGLSKHAMTHGDNIHKCHVCLKDSSSAKLKEQMSKCDLCEKTFTKSSSLKVHYRIHSGEKPYKCVICYKSYARLRTLMKHKIVHTKDQLYNCSECNKTFTKKISLAAHRKIHKGTKAYHCKMCNKFFTQISNFNRHLSTHN</sequence>
<dbReference type="AlphaFoldDB" id="A0A9P0H6T6"/>
<evidence type="ECO:0000256" key="6">
    <source>
        <dbReference type="ARBA" id="ARBA00023242"/>
    </source>
</evidence>
<feature type="domain" description="C2H2-type" evidence="7">
    <location>
        <begin position="242"/>
        <end position="262"/>
    </location>
</feature>
<keyword evidence="6" id="KW-0539">Nucleus</keyword>
<dbReference type="GO" id="GO:0003700">
    <property type="term" value="F:DNA-binding transcription factor activity"/>
    <property type="evidence" value="ECO:0007669"/>
    <property type="project" value="TreeGrafter"/>
</dbReference>
<dbReference type="GO" id="GO:0006357">
    <property type="term" value="P:regulation of transcription by RNA polymerase II"/>
    <property type="evidence" value="ECO:0007669"/>
    <property type="project" value="TreeGrafter"/>
</dbReference>
<feature type="domain" description="C2H2-type" evidence="7">
    <location>
        <begin position="400"/>
        <end position="420"/>
    </location>
</feature>
<feature type="domain" description="C2H2-type" evidence="7">
    <location>
        <begin position="186"/>
        <end position="206"/>
    </location>
</feature>
<gene>
    <name evidence="8" type="ORF">NEZAVI_LOCUS6540</name>
</gene>
<dbReference type="FunFam" id="3.30.160.60:FF:001818">
    <property type="entry name" value="GDNF-inducible zinc finger protein 1 isoform X1"/>
    <property type="match status" value="1"/>
</dbReference>
<dbReference type="Gene3D" id="3.30.160.60">
    <property type="entry name" value="Classic Zinc Finger"/>
    <property type="match status" value="9"/>
</dbReference>
<dbReference type="SMART" id="SM00355">
    <property type="entry name" value="ZnF_C2H2"/>
    <property type="match status" value="10"/>
</dbReference>
<evidence type="ECO:0000256" key="2">
    <source>
        <dbReference type="ARBA" id="ARBA00022723"/>
    </source>
</evidence>
<dbReference type="PROSITE" id="PS00028">
    <property type="entry name" value="ZINC_FINGER_C2H2_1"/>
    <property type="match status" value="10"/>
</dbReference>
<feature type="domain" description="C2H2-type" evidence="7">
    <location>
        <begin position="372"/>
        <end position="392"/>
    </location>
</feature>
<keyword evidence="9" id="KW-1185">Reference proteome</keyword>
<dbReference type="SUPFAM" id="SSF57667">
    <property type="entry name" value="beta-beta-alpha zinc fingers"/>
    <property type="match status" value="5"/>
</dbReference>
<organism evidence="8 9">
    <name type="scientific">Nezara viridula</name>
    <name type="common">Southern green stink bug</name>
    <name type="synonym">Cimex viridulus</name>
    <dbReference type="NCBI Taxonomy" id="85310"/>
    <lineage>
        <taxon>Eukaryota</taxon>
        <taxon>Metazoa</taxon>
        <taxon>Ecdysozoa</taxon>
        <taxon>Arthropoda</taxon>
        <taxon>Hexapoda</taxon>
        <taxon>Insecta</taxon>
        <taxon>Pterygota</taxon>
        <taxon>Neoptera</taxon>
        <taxon>Paraneoptera</taxon>
        <taxon>Hemiptera</taxon>
        <taxon>Heteroptera</taxon>
        <taxon>Panheteroptera</taxon>
        <taxon>Pentatomomorpha</taxon>
        <taxon>Pentatomoidea</taxon>
        <taxon>Pentatomidae</taxon>
        <taxon>Pentatominae</taxon>
        <taxon>Nezara</taxon>
    </lineage>
</organism>
<feature type="domain" description="C2H2-type" evidence="7">
    <location>
        <begin position="214"/>
        <end position="234"/>
    </location>
</feature>
<reference evidence="8" key="1">
    <citation type="submission" date="2022-01" db="EMBL/GenBank/DDBJ databases">
        <authorList>
            <person name="King R."/>
        </authorList>
    </citation>
    <scope>NUCLEOTIDE SEQUENCE</scope>
</reference>
<evidence type="ECO:0000259" key="7">
    <source>
        <dbReference type="PROSITE" id="PS00028"/>
    </source>
</evidence>
<dbReference type="InterPro" id="IPR036236">
    <property type="entry name" value="Znf_C2H2_sf"/>
</dbReference>
<feature type="domain" description="C2H2-type" evidence="7">
    <location>
        <begin position="298"/>
        <end position="318"/>
    </location>
</feature>
<evidence type="ECO:0000256" key="4">
    <source>
        <dbReference type="ARBA" id="ARBA00022771"/>
    </source>
</evidence>
<feature type="domain" description="C2H2-type" evidence="7">
    <location>
        <begin position="270"/>
        <end position="290"/>
    </location>
</feature>
<keyword evidence="4" id="KW-0863">Zinc-finger</keyword>
<dbReference type="FunFam" id="3.30.160.60:FF:000744">
    <property type="entry name" value="zinc finger E-box-binding homeobox 1"/>
    <property type="match status" value="1"/>
</dbReference>
<evidence type="ECO:0000256" key="1">
    <source>
        <dbReference type="ARBA" id="ARBA00004123"/>
    </source>
</evidence>
<dbReference type="Proteomes" id="UP001152798">
    <property type="component" value="Chromosome 3"/>
</dbReference>
<accession>A0A9P0H6T6</accession>
<protein>
    <recommendedName>
        <fullName evidence="7">C2H2-type domain-containing protein</fullName>
    </recommendedName>
</protein>
<dbReference type="Pfam" id="PF00096">
    <property type="entry name" value="zf-C2H2"/>
    <property type="match status" value="8"/>
</dbReference>
<feature type="domain" description="C2H2-type" evidence="7">
    <location>
        <begin position="428"/>
        <end position="448"/>
    </location>
</feature>
<proteinExistence type="predicted"/>
<dbReference type="FunFam" id="3.30.160.60:FF:000446">
    <property type="entry name" value="Zinc finger protein"/>
    <property type="match status" value="2"/>
</dbReference>
<dbReference type="GO" id="GO:0008270">
    <property type="term" value="F:zinc ion binding"/>
    <property type="evidence" value="ECO:0007669"/>
    <property type="project" value="UniProtKB-KW"/>
</dbReference>
<keyword evidence="2" id="KW-0479">Metal-binding</keyword>
<dbReference type="FunFam" id="3.30.160.60:FF:000358">
    <property type="entry name" value="zinc finger protein 24"/>
    <property type="match status" value="2"/>
</dbReference>
<feature type="domain" description="C2H2-type" evidence="7">
    <location>
        <begin position="112"/>
        <end position="132"/>
    </location>
</feature>
<evidence type="ECO:0000256" key="3">
    <source>
        <dbReference type="ARBA" id="ARBA00022737"/>
    </source>
</evidence>